<reference evidence="11 12" key="1">
    <citation type="submission" date="2015-12" db="EMBL/GenBank/DDBJ databases">
        <title>Genome sequence of Tistrella mobilis MCCC 1A02139.</title>
        <authorList>
            <person name="Lu L."/>
            <person name="Lai Q."/>
            <person name="Shao Z."/>
            <person name="Qian P."/>
        </authorList>
    </citation>
    <scope>NUCLEOTIDE SEQUENCE [LARGE SCALE GENOMIC DNA]</scope>
    <source>
        <strain evidence="11 12">MCCC 1A02139</strain>
    </source>
</reference>
<gene>
    <name evidence="11" type="ORF">AUP44_07280</name>
</gene>
<evidence type="ECO:0000256" key="5">
    <source>
        <dbReference type="ARBA" id="ARBA00022898"/>
    </source>
</evidence>
<dbReference type="NCBIfam" id="TIGR00492">
    <property type="entry name" value="alr"/>
    <property type="match status" value="1"/>
</dbReference>
<dbReference type="Pfam" id="PF00842">
    <property type="entry name" value="Ala_racemase_C"/>
    <property type="match status" value="1"/>
</dbReference>
<dbReference type="InterPro" id="IPR020622">
    <property type="entry name" value="Ala_racemase_pyridoxalP-BS"/>
</dbReference>
<comment type="pathway">
    <text evidence="7">Amino-acid biosynthesis; D-alanine biosynthesis; D-alanine from L-alanine: step 1/1.</text>
</comment>
<dbReference type="EMBL" id="LPZR01000164">
    <property type="protein sequence ID" value="KYO51999.1"/>
    <property type="molecule type" value="Genomic_DNA"/>
</dbReference>
<evidence type="ECO:0000256" key="1">
    <source>
        <dbReference type="ARBA" id="ARBA00000316"/>
    </source>
</evidence>
<evidence type="ECO:0000313" key="11">
    <source>
        <dbReference type="EMBL" id="KYO51999.1"/>
    </source>
</evidence>
<evidence type="ECO:0000259" key="10">
    <source>
        <dbReference type="SMART" id="SM01005"/>
    </source>
</evidence>
<dbReference type="GO" id="GO:0008784">
    <property type="term" value="F:alanine racemase activity"/>
    <property type="evidence" value="ECO:0007669"/>
    <property type="project" value="UniProtKB-UniRule"/>
</dbReference>
<evidence type="ECO:0000313" key="12">
    <source>
        <dbReference type="Proteomes" id="UP000075787"/>
    </source>
</evidence>
<dbReference type="InterPro" id="IPR000821">
    <property type="entry name" value="Ala_racemase"/>
</dbReference>
<dbReference type="PROSITE" id="PS00395">
    <property type="entry name" value="ALANINE_RACEMASE"/>
    <property type="match status" value="1"/>
</dbReference>
<comment type="similarity">
    <text evidence="3 7">Belongs to the alanine racemase family.</text>
</comment>
<keyword evidence="5 7" id="KW-0663">Pyridoxal phosphate</keyword>
<dbReference type="SUPFAM" id="SSF51419">
    <property type="entry name" value="PLP-binding barrel"/>
    <property type="match status" value="1"/>
</dbReference>
<evidence type="ECO:0000256" key="8">
    <source>
        <dbReference type="PIRSR" id="PIRSR600821-50"/>
    </source>
</evidence>
<dbReference type="UniPathway" id="UPA00042">
    <property type="reaction ID" value="UER00497"/>
</dbReference>
<comment type="cofactor">
    <cofactor evidence="2 7 8">
        <name>pyridoxal 5'-phosphate</name>
        <dbReference type="ChEBI" id="CHEBI:597326"/>
    </cofactor>
</comment>
<keyword evidence="6 7" id="KW-0413">Isomerase</keyword>
<feature type="active site" description="Proton acceptor; specific for L-alanine" evidence="7">
    <location>
        <position position="282"/>
    </location>
</feature>
<proteinExistence type="inferred from homology"/>
<protein>
    <recommendedName>
        <fullName evidence="4 7">Alanine racemase</fullName>
        <ecNumber evidence="4 7">5.1.1.1</ecNumber>
    </recommendedName>
</protein>
<feature type="modified residue" description="N6-(pyridoxal phosphate)lysine" evidence="7 8">
    <location>
        <position position="54"/>
    </location>
</feature>
<evidence type="ECO:0000256" key="7">
    <source>
        <dbReference type="HAMAP-Rule" id="MF_01201"/>
    </source>
</evidence>
<dbReference type="PANTHER" id="PTHR30511">
    <property type="entry name" value="ALANINE RACEMASE"/>
    <property type="match status" value="1"/>
</dbReference>
<comment type="catalytic activity">
    <reaction evidence="1 7">
        <text>L-alanine = D-alanine</text>
        <dbReference type="Rhea" id="RHEA:20249"/>
        <dbReference type="ChEBI" id="CHEBI:57416"/>
        <dbReference type="ChEBI" id="CHEBI:57972"/>
        <dbReference type="EC" id="5.1.1.1"/>
    </reaction>
</comment>
<evidence type="ECO:0000256" key="2">
    <source>
        <dbReference type="ARBA" id="ARBA00001933"/>
    </source>
</evidence>
<feature type="domain" description="Alanine racemase C-terminal" evidence="10">
    <location>
        <begin position="261"/>
        <end position="387"/>
    </location>
</feature>
<dbReference type="OrthoDB" id="9813814at2"/>
<organism evidence="11 12">
    <name type="scientific">Tistrella mobilis</name>
    <dbReference type="NCBI Taxonomy" id="171437"/>
    <lineage>
        <taxon>Bacteria</taxon>
        <taxon>Pseudomonadati</taxon>
        <taxon>Pseudomonadota</taxon>
        <taxon>Alphaproteobacteria</taxon>
        <taxon>Geminicoccales</taxon>
        <taxon>Geminicoccaceae</taxon>
        <taxon>Tistrella</taxon>
    </lineage>
</organism>
<dbReference type="Gene3D" id="2.40.37.10">
    <property type="entry name" value="Lyase, Ornithine Decarboxylase, Chain A, domain 1"/>
    <property type="match status" value="1"/>
</dbReference>
<dbReference type="InterPro" id="IPR029066">
    <property type="entry name" value="PLP-binding_barrel"/>
</dbReference>
<dbReference type="HAMAP" id="MF_01201">
    <property type="entry name" value="Ala_racemase"/>
    <property type="match status" value="1"/>
</dbReference>
<evidence type="ECO:0000256" key="9">
    <source>
        <dbReference type="PIRSR" id="PIRSR600821-52"/>
    </source>
</evidence>
<dbReference type="InterPro" id="IPR001608">
    <property type="entry name" value="Ala_racemase_N"/>
</dbReference>
<dbReference type="CDD" id="cd00430">
    <property type="entry name" value="PLPDE_III_AR"/>
    <property type="match status" value="1"/>
</dbReference>
<dbReference type="GO" id="GO:0005829">
    <property type="term" value="C:cytosol"/>
    <property type="evidence" value="ECO:0007669"/>
    <property type="project" value="TreeGrafter"/>
</dbReference>
<dbReference type="RefSeq" id="WP_062765259.1">
    <property type="nucleotide sequence ID" value="NZ_CP121045.1"/>
</dbReference>
<dbReference type="PRINTS" id="PR00992">
    <property type="entry name" value="ALARACEMASE"/>
</dbReference>
<feature type="binding site" evidence="7 9">
    <location>
        <position position="160"/>
    </location>
    <ligand>
        <name>substrate</name>
    </ligand>
</feature>
<comment type="function">
    <text evidence="7">Catalyzes the interconversion of L-alanine and D-alanine. May also act on other amino acids.</text>
</comment>
<dbReference type="SUPFAM" id="SSF50621">
    <property type="entry name" value="Alanine racemase C-terminal domain-like"/>
    <property type="match status" value="1"/>
</dbReference>
<accession>A0A162KSP6</accession>
<dbReference type="Pfam" id="PF01168">
    <property type="entry name" value="Ala_racemase_N"/>
    <property type="match status" value="1"/>
</dbReference>
<dbReference type="GO" id="GO:0030170">
    <property type="term" value="F:pyridoxal phosphate binding"/>
    <property type="evidence" value="ECO:0007669"/>
    <property type="project" value="UniProtKB-UniRule"/>
</dbReference>
<sequence length="410" mass="43058">MSTPVTTPALPAAPAAPPPAWIEIDLDALAENHARLTGLMRAHNPAAEVAGVIKADGYGLGADIVGPALARAGAPALFVAHLSEGATLRRALRADPDPARHALPVYILNGMAEGERADFLAFDLRPVLNGPDDLDRWTRAGQAQGGPLPAALHIDTGMSRLGFDEAGFKALAADPARLNGVDIRITMSHLACADDPDHPLNRRQLDRFRAVAGAIGRGRLSLANSSGLFLGPDFHFDLGRPGVALYGVNPVPGRPNPMVPVVRLKARVLQVRTIDSFESVGYGAAARARPGMRVATLAIGYADGWPWSAAGKGEVVIAGHRAPILGRVSMDLVTVDVSTLPEPLIHGGAVAELIGDHRDVDALAKDAGTIGYEILTRLGRRYARQPMASGQTQVYPIGVPTPQTEVDPAP</sequence>
<evidence type="ECO:0000256" key="6">
    <source>
        <dbReference type="ARBA" id="ARBA00023235"/>
    </source>
</evidence>
<comment type="caution">
    <text evidence="11">The sequence shown here is derived from an EMBL/GenBank/DDBJ whole genome shotgun (WGS) entry which is preliminary data.</text>
</comment>
<dbReference type="PANTHER" id="PTHR30511:SF0">
    <property type="entry name" value="ALANINE RACEMASE, CATABOLIC-RELATED"/>
    <property type="match status" value="1"/>
</dbReference>
<dbReference type="SMART" id="SM01005">
    <property type="entry name" value="Ala_racemase_C"/>
    <property type="match status" value="1"/>
</dbReference>
<dbReference type="InterPro" id="IPR009006">
    <property type="entry name" value="Ala_racemase/Decarboxylase_C"/>
</dbReference>
<dbReference type="EC" id="5.1.1.1" evidence="4 7"/>
<dbReference type="AlphaFoldDB" id="A0A162KSP6"/>
<feature type="active site" description="Proton acceptor; specific for D-alanine" evidence="7">
    <location>
        <position position="54"/>
    </location>
</feature>
<evidence type="ECO:0000256" key="4">
    <source>
        <dbReference type="ARBA" id="ARBA00013089"/>
    </source>
</evidence>
<dbReference type="Gene3D" id="3.20.20.10">
    <property type="entry name" value="Alanine racemase"/>
    <property type="match status" value="1"/>
</dbReference>
<evidence type="ECO:0000256" key="3">
    <source>
        <dbReference type="ARBA" id="ARBA00007880"/>
    </source>
</evidence>
<dbReference type="InterPro" id="IPR011079">
    <property type="entry name" value="Ala_racemase_C"/>
</dbReference>
<feature type="binding site" evidence="7 9">
    <location>
        <position position="330"/>
    </location>
    <ligand>
        <name>substrate</name>
    </ligand>
</feature>
<dbReference type="GO" id="GO:0030632">
    <property type="term" value="P:D-alanine biosynthetic process"/>
    <property type="evidence" value="ECO:0007669"/>
    <property type="project" value="UniProtKB-UniRule"/>
</dbReference>
<dbReference type="Proteomes" id="UP000075787">
    <property type="component" value="Unassembled WGS sequence"/>
</dbReference>
<name>A0A162KSP6_9PROT</name>
<dbReference type="GeneID" id="97241691"/>